<name>A0A4Y6U9H5_9PROT</name>
<proteinExistence type="predicted"/>
<sequence>MAETVTVICRLPSGVRLDLYDMKGLAETAQANKAGAQMVPGAPVRSVILEGARHDRRYAKFTNAMLGMGGRTVVDAAFWEAWLAQNKNSELVRRNLVFAEASTAKAEGKLKEVGSHPTGLEGVDTAKLVGDVQTLGG</sequence>
<keyword evidence="2" id="KW-1185">Reference proteome</keyword>
<evidence type="ECO:0000313" key="2">
    <source>
        <dbReference type="Proteomes" id="UP000318709"/>
    </source>
</evidence>
<dbReference type="RefSeq" id="WP_141443823.1">
    <property type="nucleotide sequence ID" value="NZ_CP038231.1"/>
</dbReference>
<dbReference type="OrthoDB" id="6460161at2"/>
<dbReference type="Proteomes" id="UP000318709">
    <property type="component" value="Chromosome"/>
</dbReference>
<dbReference type="KEGG" id="swf:E3E12_07900"/>
<dbReference type="EMBL" id="CP038231">
    <property type="protein sequence ID" value="QDH14119.1"/>
    <property type="molecule type" value="Genomic_DNA"/>
</dbReference>
<dbReference type="AlphaFoldDB" id="A0A4Y6U9H5"/>
<gene>
    <name evidence="1" type="ORF">E3E12_07900</name>
</gene>
<reference evidence="1 2" key="1">
    <citation type="submission" date="2019-03" db="EMBL/GenBank/DDBJ databases">
        <title>The complete genome sequence of Swingsia_sp. F3b2 LMG30590(T).</title>
        <authorList>
            <person name="Chua K.-O."/>
            <person name="Chan K.-G."/>
            <person name="See-Too W.-S."/>
        </authorList>
    </citation>
    <scope>NUCLEOTIDE SEQUENCE [LARGE SCALE GENOMIC DNA]</scope>
    <source>
        <strain evidence="1 2">F3b2</strain>
    </source>
</reference>
<accession>A0A4Y6U9H5</accession>
<protein>
    <submittedName>
        <fullName evidence="1">Uncharacterized protein</fullName>
    </submittedName>
</protein>
<organism evidence="1 2">
    <name type="scientific">Formicincola oecophyllae</name>
    <dbReference type="NCBI Taxonomy" id="2558361"/>
    <lineage>
        <taxon>Bacteria</taxon>
        <taxon>Pseudomonadati</taxon>
        <taxon>Pseudomonadota</taxon>
        <taxon>Alphaproteobacteria</taxon>
        <taxon>Acetobacterales</taxon>
        <taxon>Acetobacteraceae</taxon>
        <taxon>Formicincola</taxon>
    </lineage>
</organism>
<evidence type="ECO:0000313" key="1">
    <source>
        <dbReference type="EMBL" id="QDH14119.1"/>
    </source>
</evidence>